<evidence type="ECO:0000256" key="5">
    <source>
        <dbReference type="ARBA" id="ARBA00023136"/>
    </source>
</evidence>
<gene>
    <name evidence="7" type="ORF">E7811_00595</name>
</gene>
<comment type="subcellular location">
    <subcellularLocation>
        <location evidence="1">Cell membrane</location>
        <topology evidence="1">Multi-pass membrane protein</topology>
    </subcellularLocation>
</comment>
<evidence type="ECO:0000256" key="1">
    <source>
        <dbReference type="ARBA" id="ARBA00004651"/>
    </source>
</evidence>
<dbReference type="EMBL" id="SSND01000001">
    <property type="protein sequence ID" value="THD84288.1"/>
    <property type="molecule type" value="Genomic_DNA"/>
</dbReference>
<evidence type="ECO:0000313" key="7">
    <source>
        <dbReference type="EMBL" id="THD84288.1"/>
    </source>
</evidence>
<keyword evidence="4 6" id="KW-1133">Transmembrane helix</keyword>
<feature type="transmembrane region" description="Helical" evidence="6">
    <location>
        <begin position="37"/>
        <end position="56"/>
    </location>
</feature>
<dbReference type="RefSeq" id="WP_136392669.1">
    <property type="nucleotide sequence ID" value="NZ_SSND01000001.1"/>
</dbReference>
<organism evidence="7 8">
    <name type="scientific">Aliigemmobacter aestuarii</name>
    <dbReference type="NCBI Taxonomy" id="1445661"/>
    <lineage>
        <taxon>Bacteria</taxon>
        <taxon>Pseudomonadati</taxon>
        <taxon>Pseudomonadota</taxon>
        <taxon>Alphaproteobacteria</taxon>
        <taxon>Rhodobacterales</taxon>
        <taxon>Paracoccaceae</taxon>
        <taxon>Aliigemmobacter</taxon>
    </lineage>
</organism>
<evidence type="ECO:0000256" key="3">
    <source>
        <dbReference type="ARBA" id="ARBA00022692"/>
    </source>
</evidence>
<dbReference type="PANTHER" id="PTHR30086:SF21">
    <property type="entry name" value="TRANSPORT PROTEIN"/>
    <property type="match status" value="1"/>
</dbReference>
<dbReference type="GO" id="GO:0015171">
    <property type="term" value="F:amino acid transmembrane transporter activity"/>
    <property type="evidence" value="ECO:0007669"/>
    <property type="project" value="TreeGrafter"/>
</dbReference>
<feature type="transmembrane region" description="Helical" evidence="6">
    <location>
        <begin position="63"/>
        <end position="88"/>
    </location>
</feature>
<evidence type="ECO:0000256" key="2">
    <source>
        <dbReference type="ARBA" id="ARBA00022475"/>
    </source>
</evidence>
<dbReference type="Proteomes" id="UP000309450">
    <property type="component" value="Unassembled WGS sequence"/>
</dbReference>
<dbReference type="AlphaFoldDB" id="A0A4S3MPD4"/>
<evidence type="ECO:0000313" key="8">
    <source>
        <dbReference type="Proteomes" id="UP000309450"/>
    </source>
</evidence>
<comment type="caution">
    <text evidence="7">The sequence shown here is derived from an EMBL/GenBank/DDBJ whole genome shotgun (WGS) entry which is preliminary data.</text>
</comment>
<dbReference type="OrthoDB" id="9804822at2"/>
<feature type="transmembrane region" description="Helical" evidence="6">
    <location>
        <begin position="145"/>
        <end position="170"/>
    </location>
</feature>
<dbReference type="PANTHER" id="PTHR30086">
    <property type="entry name" value="ARGININE EXPORTER PROTEIN ARGO"/>
    <property type="match status" value="1"/>
</dbReference>
<protein>
    <submittedName>
        <fullName evidence="7">LysE family translocator</fullName>
    </submittedName>
</protein>
<sequence>MTPAAFLAFVGLVVLAAISPGPAVIMSARTGLTEGFRTGFMLAFGIGAGAVVWASAAMFGLNLLFAVAPALLWSLKLGGAAYLCWMGWHLWRDARKPLAQGDTRPLPRSPVSAFRLGLFTQLANPKPAVMFSAIFLGTVPQGTPLWVYLALLVVIFAAETLWNTLVARIFSLDRSRARYISLKTVIDRSFGGLLAALGVKIAAT</sequence>
<dbReference type="Pfam" id="PF01810">
    <property type="entry name" value="LysE"/>
    <property type="match status" value="1"/>
</dbReference>
<reference evidence="7 8" key="1">
    <citation type="submission" date="2019-04" db="EMBL/GenBank/DDBJ databases">
        <title>Draft genome sequence of Gemmobacter aestuarii sp. nov.</title>
        <authorList>
            <person name="Hameed A."/>
            <person name="Lin S.-Y."/>
            <person name="Shahina M."/>
            <person name="Lai W.-A."/>
            <person name="Young C.-C."/>
        </authorList>
    </citation>
    <scope>NUCLEOTIDE SEQUENCE [LARGE SCALE GENOMIC DNA]</scope>
    <source>
        <strain evidence="7 8">CC-PW-75</strain>
    </source>
</reference>
<evidence type="ECO:0000256" key="6">
    <source>
        <dbReference type="SAM" id="Phobius"/>
    </source>
</evidence>
<name>A0A4S3MPD4_9RHOB</name>
<accession>A0A4S3MPD4</accession>
<keyword evidence="3 6" id="KW-0812">Transmembrane</keyword>
<keyword evidence="2" id="KW-1003">Cell membrane</keyword>
<dbReference type="GO" id="GO:0005886">
    <property type="term" value="C:plasma membrane"/>
    <property type="evidence" value="ECO:0007669"/>
    <property type="project" value="UniProtKB-SubCell"/>
</dbReference>
<keyword evidence="8" id="KW-1185">Reference proteome</keyword>
<dbReference type="InterPro" id="IPR001123">
    <property type="entry name" value="LeuE-type"/>
</dbReference>
<proteinExistence type="predicted"/>
<keyword evidence="5 6" id="KW-0472">Membrane</keyword>
<evidence type="ECO:0000256" key="4">
    <source>
        <dbReference type="ARBA" id="ARBA00022989"/>
    </source>
</evidence>